<dbReference type="GO" id="GO:0005634">
    <property type="term" value="C:nucleus"/>
    <property type="evidence" value="ECO:0007669"/>
    <property type="project" value="UniProtKB-SubCell"/>
</dbReference>
<accession>A0AAD9Q619</accession>
<evidence type="ECO:0000256" key="5">
    <source>
        <dbReference type="ARBA" id="ARBA00022723"/>
    </source>
</evidence>
<comment type="cofactor">
    <cofactor evidence="1">
        <name>a divalent metal cation</name>
        <dbReference type="ChEBI" id="CHEBI:60240"/>
    </cofactor>
</comment>
<evidence type="ECO:0000256" key="4">
    <source>
        <dbReference type="ARBA" id="ARBA00022722"/>
    </source>
</evidence>
<comment type="caution">
    <text evidence="9">The sequence shown here is derived from an EMBL/GenBank/DDBJ whole genome shotgun (WGS) entry which is preliminary data.</text>
</comment>
<reference evidence="9" key="1">
    <citation type="journal article" date="2023" name="G3 (Bethesda)">
        <title>Whole genome assembly and annotation of the endangered Caribbean coral Acropora cervicornis.</title>
        <authorList>
            <person name="Selwyn J.D."/>
            <person name="Vollmer S.V."/>
        </authorList>
    </citation>
    <scope>NUCLEOTIDE SEQUENCE</scope>
    <source>
        <strain evidence="9">K2</strain>
    </source>
</reference>
<comment type="similarity">
    <text evidence="3">Belongs to the HARBI1 family.</text>
</comment>
<dbReference type="InterPro" id="IPR045249">
    <property type="entry name" value="HARBI1-like"/>
</dbReference>
<dbReference type="Proteomes" id="UP001249851">
    <property type="component" value="Unassembled WGS sequence"/>
</dbReference>
<keyword evidence="5" id="KW-0479">Metal-binding</keyword>
<evidence type="ECO:0000313" key="10">
    <source>
        <dbReference type="Proteomes" id="UP001249851"/>
    </source>
</evidence>
<keyword evidence="10" id="KW-1185">Reference proteome</keyword>
<evidence type="ECO:0000259" key="8">
    <source>
        <dbReference type="Pfam" id="PF13359"/>
    </source>
</evidence>
<sequence length="391" mass="45364">MDYDGRRRLARIVMETCAAISRRLNVFLTERSQVGGRAVWKITRIQNVLEHEFLHFPDRKWLESYRVSKDMFEQLMRDLHSLQRQVTRLRKPVPVKTVVAMLLKRIGKGLDCREIGDRFGIGTSTACMKLNEAMKLLVSSKMHVISKLQRGIDFQRIINGFQRKWNFPQCLGAIDGTHIPIKAPLIHHSDYYNRKSFHSVIPQGICDSRCCFTDVFAGWPGRAHDSRVFGRSQIGKMITDGTLIPDYLNLSRVIDNHIIEPFLIGDPAYPLSKHLMKNYPGSNLTPEKEHFNYRLSRARIQIERAYGRLKGRWRCLLKALDCDLDKVVLHVTSACILHNMCEERKECYLEEWNRLAEDEIGDLPRPDLLNDNDADDNANIIRNALARYLYN</sequence>
<evidence type="ECO:0000313" key="9">
    <source>
        <dbReference type="EMBL" id="KAK2555283.1"/>
    </source>
</evidence>
<comment type="subcellular location">
    <subcellularLocation>
        <location evidence="2">Nucleus</location>
    </subcellularLocation>
</comment>
<dbReference type="GO" id="GO:0004518">
    <property type="term" value="F:nuclease activity"/>
    <property type="evidence" value="ECO:0007669"/>
    <property type="project" value="UniProtKB-KW"/>
</dbReference>
<proteinExistence type="inferred from homology"/>
<name>A0AAD9Q619_ACRCE</name>
<organism evidence="9 10">
    <name type="scientific">Acropora cervicornis</name>
    <name type="common">Staghorn coral</name>
    <dbReference type="NCBI Taxonomy" id="6130"/>
    <lineage>
        <taxon>Eukaryota</taxon>
        <taxon>Metazoa</taxon>
        <taxon>Cnidaria</taxon>
        <taxon>Anthozoa</taxon>
        <taxon>Hexacorallia</taxon>
        <taxon>Scleractinia</taxon>
        <taxon>Astrocoeniina</taxon>
        <taxon>Acroporidae</taxon>
        <taxon>Acropora</taxon>
    </lineage>
</organism>
<dbReference type="Pfam" id="PF13359">
    <property type="entry name" value="DDE_Tnp_4"/>
    <property type="match status" value="1"/>
</dbReference>
<gene>
    <name evidence="9" type="ORF">P5673_023268</name>
</gene>
<evidence type="ECO:0000256" key="2">
    <source>
        <dbReference type="ARBA" id="ARBA00004123"/>
    </source>
</evidence>
<evidence type="ECO:0000256" key="7">
    <source>
        <dbReference type="ARBA" id="ARBA00023242"/>
    </source>
</evidence>
<feature type="domain" description="DDE Tnp4" evidence="8">
    <location>
        <begin position="174"/>
        <end position="339"/>
    </location>
</feature>
<keyword evidence="6" id="KW-0378">Hydrolase</keyword>
<dbReference type="PANTHER" id="PTHR22930:SF206">
    <property type="entry name" value="NUCLEASE HARBI1"/>
    <property type="match status" value="1"/>
</dbReference>
<reference evidence="9" key="2">
    <citation type="journal article" date="2023" name="Science">
        <title>Genomic signatures of disease resistance in endangered staghorn corals.</title>
        <authorList>
            <person name="Vollmer S.V."/>
            <person name="Selwyn J.D."/>
            <person name="Despard B.A."/>
            <person name="Roesel C.L."/>
        </authorList>
    </citation>
    <scope>NUCLEOTIDE SEQUENCE</scope>
    <source>
        <strain evidence="9">K2</strain>
    </source>
</reference>
<keyword evidence="4" id="KW-0540">Nuclease</keyword>
<dbReference type="AlphaFoldDB" id="A0AAD9Q619"/>
<protein>
    <submittedName>
        <fullName evidence="9">Protein ALP1-like</fullName>
    </submittedName>
</protein>
<evidence type="ECO:0000256" key="1">
    <source>
        <dbReference type="ARBA" id="ARBA00001968"/>
    </source>
</evidence>
<evidence type="ECO:0000256" key="3">
    <source>
        <dbReference type="ARBA" id="ARBA00006958"/>
    </source>
</evidence>
<dbReference type="GO" id="GO:0016787">
    <property type="term" value="F:hydrolase activity"/>
    <property type="evidence" value="ECO:0007669"/>
    <property type="project" value="UniProtKB-KW"/>
</dbReference>
<dbReference type="InterPro" id="IPR027806">
    <property type="entry name" value="HARBI1_dom"/>
</dbReference>
<evidence type="ECO:0000256" key="6">
    <source>
        <dbReference type="ARBA" id="ARBA00022801"/>
    </source>
</evidence>
<dbReference type="EMBL" id="JARQWQ010000064">
    <property type="protein sequence ID" value="KAK2555283.1"/>
    <property type="molecule type" value="Genomic_DNA"/>
</dbReference>
<keyword evidence="7" id="KW-0539">Nucleus</keyword>
<dbReference type="PANTHER" id="PTHR22930">
    <property type="match status" value="1"/>
</dbReference>
<dbReference type="GO" id="GO:0046872">
    <property type="term" value="F:metal ion binding"/>
    <property type="evidence" value="ECO:0007669"/>
    <property type="project" value="UniProtKB-KW"/>
</dbReference>